<dbReference type="SMART" id="SM00988">
    <property type="entry name" value="UreE_N"/>
    <property type="match status" value="1"/>
</dbReference>
<comment type="subcellular location">
    <subcellularLocation>
        <location evidence="1 5">Cytoplasm</location>
    </subcellularLocation>
</comment>
<evidence type="ECO:0000256" key="4">
    <source>
        <dbReference type="ARBA" id="ARBA00023186"/>
    </source>
</evidence>
<reference evidence="7 8" key="1">
    <citation type="journal article" date="2023" name="Environ Microbiome">
        <title>A coral-associated actinobacterium mitigates coral bleaching under heat stress.</title>
        <authorList>
            <person name="Li J."/>
            <person name="Zou Y."/>
            <person name="Li Q."/>
            <person name="Zhang J."/>
            <person name="Bourne D.G."/>
            <person name="Lyu Y."/>
            <person name="Liu C."/>
            <person name="Zhang S."/>
        </authorList>
    </citation>
    <scope>NUCLEOTIDE SEQUENCE [LARGE SCALE GENOMIC DNA]</scope>
    <source>
        <strain evidence="7 8">SCSIO 13291</strain>
    </source>
</reference>
<comment type="function">
    <text evidence="5">Involved in urease metallocenter assembly. Binds nickel. Probably functions as a nickel donor during metallocenter assembly.</text>
</comment>
<evidence type="ECO:0000256" key="1">
    <source>
        <dbReference type="ARBA" id="ARBA00004496"/>
    </source>
</evidence>
<evidence type="ECO:0000259" key="6">
    <source>
        <dbReference type="SMART" id="SM00988"/>
    </source>
</evidence>
<dbReference type="RefSeq" id="WP_232549330.1">
    <property type="nucleotide sequence ID" value="NZ_CP115965.1"/>
</dbReference>
<name>A0ABZ3C7F8_9ACTN</name>
<dbReference type="InterPro" id="IPR004029">
    <property type="entry name" value="UreE_N"/>
</dbReference>
<protein>
    <recommendedName>
        <fullName evidence="5">Urease accessory protein UreE</fullName>
    </recommendedName>
</protein>
<gene>
    <name evidence="5" type="primary">ureE</name>
    <name evidence="7" type="ORF">PCC79_00515</name>
</gene>
<evidence type="ECO:0000256" key="5">
    <source>
        <dbReference type="HAMAP-Rule" id="MF_00822"/>
    </source>
</evidence>
<keyword evidence="8" id="KW-1185">Reference proteome</keyword>
<evidence type="ECO:0000256" key="2">
    <source>
        <dbReference type="ARBA" id="ARBA00022490"/>
    </source>
</evidence>
<dbReference type="SUPFAM" id="SSF69737">
    <property type="entry name" value="Urease metallochaperone UreE, C-terminal domain"/>
    <property type="match status" value="1"/>
</dbReference>
<comment type="similarity">
    <text evidence="5">Belongs to the UreE family.</text>
</comment>
<evidence type="ECO:0000256" key="3">
    <source>
        <dbReference type="ARBA" id="ARBA00022596"/>
    </source>
</evidence>
<dbReference type="Gene3D" id="3.30.70.790">
    <property type="entry name" value="UreE, C-terminal domain"/>
    <property type="match status" value="1"/>
</dbReference>
<dbReference type="InterPro" id="IPR036118">
    <property type="entry name" value="UreE_N_sf"/>
</dbReference>
<dbReference type="HAMAP" id="MF_00822">
    <property type="entry name" value="UreE"/>
    <property type="match status" value="1"/>
</dbReference>
<dbReference type="PIRSF" id="PIRSF036402">
    <property type="entry name" value="Ureas_acces_UreE"/>
    <property type="match status" value="1"/>
</dbReference>
<keyword evidence="2 5" id="KW-0963">Cytoplasm</keyword>
<organism evidence="7 8">
    <name type="scientific">Propioniciclava soli</name>
    <dbReference type="NCBI Taxonomy" id="2775081"/>
    <lineage>
        <taxon>Bacteria</taxon>
        <taxon>Bacillati</taxon>
        <taxon>Actinomycetota</taxon>
        <taxon>Actinomycetes</taxon>
        <taxon>Propionibacteriales</taxon>
        <taxon>Propionibacteriaceae</taxon>
        <taxon>Propioniciclava</taxon>
    </lineage>
</organism>
<dbReference type="InterPro" id="IPR007864">
    <property type="entry name" value="UreE_C_dom"/>
</dbReference>
<dbReference type="CDD" id="cd00571">
    <property type="entry name" value="UreE"/>
    <property type="match status" value="1"/>
</dbReference>
<dbReference type="EMBL" id="CP115965">
    <property type="protein sequence ID" value="WZW98725.1"/>
    <property type="molecule type" value="Genomic_DNA"/>
</dbReference>
<proteinExistence type="inferred from homology"/>
<accession>A0ABZ3C7F8</accession>
<sequence>MIVTEIVGNLADLSEAERAMLHVEHVELASADLTKRIQRVRTDHGRELGLRLDAATDLRDGDILLREEHNVVTVAVASQQVIVIAPRDVVEALRVAHGLGNRHLPAQFFTHLSVEGLDTAQGVMVVADDHTVAAFCDHAGTPYARVERVMEVPFRHAEHTH</sequence>
<evidence type="ECO:0000313" key="7">
    <source>
        <dbReference type="EMBL" id="WZW98725.1"/>
    </source>
</evidence>
<dbReference type="Gene3D" id="2.60.260.20">
    <property type="entry name" value="Urease metallochaperone UreE, N-terminal domain"/>
    <property type="match status" value="1"/>
</dbReference>
<evidence type="ECO:0000313" key="8">
    <source>
        <dbReference type="Proteomes" id="UP001434337"/>
    </source>
</evidence>
<dbReference type="SUPFAM" id="SSF69287">
    <property type="entry name" value="Urease metallochaperone UreE, N-terminal domain"/>
    <property type="match status" value="1"/>
</dbReference>
<dbReference type="Proteomes" id="UP001434337">
    <property type="component" value="Chromosome"/>
</dbReference>
<dbReference type="InterPro" id="IPR012406">
    <property type="entry name" value="UreE"/>
</dbReference>
<feature type="domain" description="UreE urease accessory N-terminal" evidence="6">
    <location>
        <begin position="6"/>
        <end position="72"/>
    </location>
</feature>
<dbReference type="Pfam" id="PF05194">
    <property type="entry name" value="UreE_C"/>
    <property type="match status" value="1"/>
</dbReference>
<keyword evidence="4 5" id="KW-0143">Chaperone</keyword>
<keyword evidence="3 5" id="KW-0533">Nickel</keyword>
<dbReference type="Pfam" id="PF02814">
    <property type="entry name" value="UreE_N"/>
    <property type="match status" value="1"/>
</dbReference>